<name>A0AAV5GH10_9BASI</name>
<keyword evidence="4" id="KW-0256">Endoplasmic reticulum</keyword>
<keyword evidence="6" id="KW-0333">Golgi apparatus</keyword>
<dbReference type="FunFam" id="3.30.450.70:FF:000007">
    <property type="entry name" value="Putative sybindin-like family protein"/>
    <property type="match status" value="1"/>
</dbReference>
<dbReference type="GO" id="GO:0005794">
    <property type="term" value="C:Golgi apparatus"/>
    <property type="evidence" value="ECO:0007669"/>
    <property type="project" value="UniProtKB-SubCell"/>
</dbReference>
<comment type="caution">
    <text evidence="9">The sequence shown here is derived from an EMBL/GenBank/DDBJ whole genome shotgun (WGS) entry which is preliminary data.</text>
</comment>
<dbReference type="Pfam" id="PF04099">
    <property type="entry name" value="Sybindin"/>
    <property type="match status" value="1"/>
</dbReference>
<dbReference type="SMART" id="SM01399">
    <property type="entry name" value="Sybindin"/>
    <property type="match status" value="1"/>
</dbReference>
<evidence type="ECO:0000256" key="8">
    <source>
        <dbReference type="SAM" id="MobiDB-lite"/>
    </source>
</evidence>
<sequence length="598" mass="66929">MSAVAGSQTSFGLWIINKAGGLIYSRTYAEGLAQLNSNDYLILASTFHSIHAIAARISPVPGSSGVETIEAETFKMTCLQTPTGIKFVLLTTPSHPSPDTVLKRVYETYADHLKDPFYTVEMPIRSETFDSKMQVARSSQVKELNFLVDLEDACWGSFGGPGSLEFANWTLCLLRLCPHVTSIDLAPNTADLDWPLELAQLPNLRSLTLRVNRAEEYDLDGQLQRYFVFLATLPLHGLRHLTLRDWEIGSIAQSGYCGALLDLRNIRRLSIEPIFNGDNLQVFLPRNLEQLSYRPVWSRMNAGSLCPYSNRPRQWPCPVDSYKPFPRLTFLVLEFVRVDFACFQDIVTSCPHLKHLDLTDSIWLEGGSVLRDSDFPEEGLACALDHVPQLRFLALGYIPFGRNSFLGETVPHVLETACRQREVDFRWQRAALSDDGSGSSAYRDDNFGSEHRNPDEDPSGQSNEGVADRVPQVRRTSTPSPSPSTSSAWSFAGTDDSPDDSTNRYRLWNLPRVDRNPLDADDAPSAPASLADGQEYVEREADELRLEEGFQARDDEEGFDEEAEPWREWADASDVAEADRMWREFDDGGAGEVVVSSP</sequence>
<evidence type="ECO:0000256" key="5">
    <source>
        <dbReference type="ARBA" id="ARBA00022892"/>
    </source>
</evidence>
<dbReference type="PANTHER" id="PTHR23249">
    <property type="entry name" value="TRAFFICKING PROTEIN PARTICLE COMPLEX SUBUNIT"/>
    <property type="match status" value="1"/>
</dbReference>
<dbReference type="InterPro" id="IPR007233">
    <property type="entry name" value="TRAPPC"/>
</dbReference>
<dbReference type="SUPFAM" id="SSF64356">
    <property type="entry name" value="SNARE-like"/>
    <property type="match status" value="1"/>
</dbReference>
<feature type="compositionally biased region" description="Acidic residues" evidence="8">
    <location>
        <begin position="554"/>
        <end position="563"/>
    </location>
</feature>
<evidence type="ECO:0000256" key="4">
    <source>
        <dbReference type="ARBA" id="ARBA00022824"/>
    </source>
</evidence>
<feature type="region of interest" description="Disordered" evidence="8">
    <location>
        <begin position="433"/>
        <end position="534"/>
    </location>
</feature>
<dbReference type="GO" id="GO:0005783">
    <property type="term" value="C:endoplasmic reticulum"/>
    <property type="evidence" value="ECO:0007669"/>
    <property type="project" value="UniProtKB-SubCell"/>
</dbReference>
<feature type="compositionally biased region" description="Low complexity" evidence="8">
    <location>
        <begin position="476"/>
        <end position="487"/>
    </location>
</feature>
<feature type="region of interest" description="Disordered" evidence="8">
    <location>
        <begin position="550"/>
        <end position="572"/>
    </location>
</feature>
<organism evidence="9 10">
    <name type="scientific">Rhodotorula paludigena</name>
    <dbReference type="NCBI Taxonomy" id="86838"/>
    <lineage>
        <taxon>Eukaryota</taxon>
        <taxon>Fungi</taxon>
        <taxon>Dikarya</taxon>
        <taxon>Basidiomycota</taxon>
        <taxon>Pucciniomycotina</taxon>
        <taxon>Microbotryomycetes</taxon>
        <taxon>Sporidiobolales</taxon>
        <taxon>Sporidiobolaceae</taxon>
        <taxon>Rhodotorula</taxon>
    </lineage>
</organism>
<feature type="compositionally biased region" description="Basic and acidic residues" evidence="8">
    <location>
        <begin position="442"/>
        <end position="455"/>
    </location>
</feature>
<dbReference type="GO" id="GO:0030008">
    <property type="term" value="C:TRAPP complex"/>
    <property type="evidence" value="ECO:0007669"/>
    <property type="project" value="InterPro"/>
</dbReference>
<dbReference type="Proteomes" id="UP001342314">
    <property type="component" value="Unassembled WGS sequence"/>
</dbReference>
<evidence type="ECO:0000313" key="10">
    <source>
        <dbReference type="Proteomes" id="UP001342314"/>
    </source>
</evidence>
<evidence type="ECO:0000256" key="1">
    <source>
        <dbReference type="ARBA" id="ARBA00004240"/>
    </source>
</evidence>
<dbReference type="Gene3D" id="3.30.450.70">
    <property type="match status" value="1"/>
</dbReference>
<keyword evidence="3" id="KW-0813">Transport</keyword>
<evidence type="ECO:0000256" key="7">
    <source>
        <dbReference type="ARBA" id="ARBA00038179"/>
    </source>
</evidence>
<dbReference type="InterPro" id="IPR011012">
    <property type="entry name" value="Longin-like_dom_sf"/>
</dbReference>
<proteinExistence type="inferred from homology"/>
<dbReference type="PANTHER" id="PTHR23249:SF15">
    <property type="entry name" value="TRAFFICKING PROTEIN PARTICLE COMPLEX SUBUNIT 4"/>
    <property type="match status" value="1"/>
</dbReference>
<dbReference type="CDD" id="cd14856">
    <property type="entry name" value="TRAPPC4_synbindin"/>
    <property type="match status" value="1"/>
</dbReference>
<keyword evidence="10" id="KW-1185">Reference proteome</keyword>
<dbReference type="SUPFAM" id="SSF52047">
    <property type="entry name" value="RNI-like"/>
    <property type="match status" value="1"/>
</dbReference>
<gene>
    <name evidence="9" type="ORF">Rhopal_001613-T1</name>
</gene>
<evidence type="ECO:0000256" key="3">
    <source>
        <dbReference type="ARBA" id="ARBA00022448"/>
    </source>
</evidence>
<protein>
    <submittedName>
        <fullName evidence="9">Uncharacterized protein</fullName>
    </submittedName>
</protein>
<dbReference type="AlphaFoldDB" id="A0AAV5GH10"/>
<comment type="subcellular location">
    <subcellularLocation>
        <location evidence="1">Endoplasmic reticulum</location>
    </subcellularLocation>
    <subcellularLocation>
        <location evidence="2">Golgi apparatus</location>
    </subcellularLocation>
</comment>
<accession>A0AAV5GH10</accession>
<comment type="similarity">
    <text evidence="7">Belongs to the TRAPP small subunits family. TRAPPC4 subfamily.</text>
</comment>
<reference evidence="9 10" key="1">
    <citation type="submission" date="2021-12" db="EMBL/GenBank/DDBJ databases">
        <title>High titer production of polyol ester of fatty acids by Rhodotorula paludigena BS15 towards product separation-free biomass refinery.</title>
        <authorList>
            <person name="Mano J."/>
            <person name="Ono H."/>
            <person name="Tanaka T."/>
            <person name="Naito K."/>
            <person name="Sushida H."/>
            <person name="Ike M."/>
            <person name="Tokuyasu K."/>
            <person name="Kitaoka M."/>
        </authorList>
    </citation>
    <scope>NUCLEOTIDE SEQUENCE [LARGE SCALE GENOMIC DNA]</scope>
    <source>
        <strain evidence="9 10">BS15</strain>
    </source>
</reference>
<evidence type="ECO:0000313" key="9">
    <source>
        <dbReference type="EMBL" id="GJN88647.1"/>
    </source>
</evidence>
<dbReference type="Gene3D" id="3.80.10.10">
    <property type="entry name" value="Ribonuclease Inhibitor"/>
    <property type="match status" value="1"/>
</dbReference>
<evidence type="ECO:0000256" key="2">
    <source>
        <dbReference type="ARBA" id="ARBA00004555"/>
    </source>
</evidence>
<keyword evidence="5" id="KW-0931">ER-Golgi transport</keyword>
<dbReference type="GO" id="GO:0006888">
    <property type="term" value="P:endoplasmic reticulum to Golgi vesicle-mediated transport"/>
    <property type="evidence" value="ECO:0007669"/>
    <property type="project" value="TreeGrafter"/>
</dbReference>
<evidence type="ECO:0000256" key="6">
    <source>
        <dbReference type="ARBA" id="ARBA00023034"/>
    </source>
</evidence>
<feature type="compositionally biased region" description="Low complexity" evidence="8">
    <location>
        <begin position="523"/>
        <end position="532"/>
    </location>
</feature>
<dbReference type="EMBL" id="BQKY01000003">
    <property type="protein sequence ID" value="GJN88647.1"/>
    <property type="molecule type" value="Genomic_DNA"/>
</dbReference>
<dbReference type="InterPro" id="IPR032675">
    <property type="entry name" value="LRR_dom_sf"/>
</dbReference>